<evidence type="ECO:0000313" key="3">
    <source>
        <dbReference type="Proteomes" id="UP000256488"/>
    </source>
</evidence>
<dbReference type="Proteomes" id="UP000256488">
    <property type="component" value="Unassembled WGS sequence"/>
</dbReference>
<protein>
    <recommendedName>
        <fullName evidence="4">Phage-related minor tail protein</fullName>
    </recommendedName>
</protein>
<keyword evidence="1" id="KW-0812">Transmembrane</keyword>
<dbReference type="AlphaFoldDB" id="A0A3E0WTB9"/>
<dbReference type="EMBL" id="NFZX01000007">
    <property type="protein sequence ID" value="RFA36232.1"/>
    <property type="molecule type" value="Genomic_DNA"/>
</dbReference>
<dbReference type="InterPro" id="IPR016024">
    <property type="entry name" value="ARM-type_fold"/>
</dbReference>
<dbReference type="Gene3D" id="1.20.120.20">
    <property type="entry name" value="Apolipoprotein"/>
    <property type="match status" value="1"/>
</dbReference>
<organism evidence="2 3">
    <name type="scientific">Virgibacillus dokdonensis</name>
    <dbReference type="NCBI Taxonomy" id="302167"/>
    <lineage>
        <taxon>Bacteria</taxon>
        <taxon>Bacillati</taxon>
        <taxon>Bacillota</taxon>
        <taxon>Bacilli</taxon>
        <taxon>Bacillales</taxon>
        <taxon>Bacillaceae</taxon>
        <taxon>Virgibacillus</taxon>
    </lineage>
</organism>
<dbReference type="RefSeq" id="WP_116277583.1">
    <property type="nucleotide sequence ID" value="NZ_NFZX01000007.1"/>
</dbReference>
<evidence type="ECO:0008006" key="4">
    <source>
        <dbReference type="Google" id="ProtNLM"/>
    </source>
</evidence>
<evidence type="ECO:0000256" key="1">
    <source>
        <dbReference type="SAM" id="Phobius"/>
    </source>
</evidence>
<dbReference type="SUPFAM" id="SSF48371">
    <property type="entry name" value="ARM repeat"/>
    <property type="match status" value="1"/>
</dbReference>
<dbReference type="PANTHER" id="PTHR37813:SF1">
    <property type="entry name" value="FELS-2 PROPHAGE PROTEIN"/>
    <property type="match status" value="1"/>
</dbReference>
<accession>A0A3E0WTB9</accession>
<feature type="transmembrane region" description="Helical" evidence="1">
    <location>
        <begin position="461"/>
        <end position="482"/>
    </location>
</feature>
<feature type="transmembrane region" description="Helical" evidence="1">
    <location>
        <begin position="334"/>
        <end position="361"/>
    </location>
</feature>
<sequence length="803" mass="87852">MAESYSVEAYLKANTTSFNKGFNDAITGLKNFKKNVSKIDTAPIRQAGDSLQDAGNKMKSVGSGFTAGVTAPLAGGLALVTKGTEQYRQELARLETNAQTAGIGTQTLKDELVKLSGISDETDSNVEALSNILATGFDKTGLTKTMEALSGAVVKFPDTLKIEGLADGLQETVATGKAIGPFAEMLERMGVDLDTFNQGLAEASKKGQTQNYILDTLAKTGLAEVSKKYRENNKNLVESKEASADFRNATAELGNTLAPIMTKITEMITKVLDTFNNLKPAVQKVIIVFAGIAAVFGPVITFAGVFAASVGALVTRIAPLIARTTVLRKVLLGVMRVFAVLSNPITALVAIITTILIPVFIKLYQENQKFREIVMMVWNQIKMVITTVVQTVVAFVMQIWGSLTAFWDEHGQMILQAAMNVWNVIKTVITTVMNVIWAIMQTLWPVIKSLIVSTWNAIKGVIQGAIDVILGIIQFFSALFTGNWSEMWEAVKRIVSGAVKLVWNLVQLWFVGKILKLGKTLFKSLTGIVKNLWSKVSSFFTSGVTKAKNIVSTGFNFIKSKITSIMNSVKSFISSVWNGIKSIISNITNSIKTTVSRIWGRIYDAIREKMSKAKDKVSEILEKIKGFFDKLDLYKSGKAIIQSAIDGIVAMKDKILGKVEDIVDAVRDFWPFSPAKRGPLSDIDKMDFAGPIGKSVDKAKKPLTNATKSLAKSVGKNLPTIGFSADFSSMNKRIQPSNIGSRVDRVNRMSHNAMRYDYTNELTVSKQPAYINVAIGGQEFNAFVGDITDQQKRSAYYNKKVRR</sequence>
<comment type="caution">
    <text evidence="2">The sequence shown here is derived from an EMBL/GenBank/DDBJ whole genome shotgun (WGS) entry which is preliminary data.</text>
</comment>
<keyword evidence="1" id="KW-0472">Membrane</keyword>
<gene>
    <name evidence="2" type="ORF">CAI16_05440</name>
</gene>
<keyword evidence="1" id="KW-1133">Transmembrane helix</keyword>
<proteinExistence type="predicted"/>
<feature type="transmembrane region" description="Helical" evidence="1">
    <location>
        <begin position="421"/>
        <end position="440"/>
    </location>
</feature>
<feature type="transmembrane region" description="Helical" evidence="1">
    <location>
        <begin position="381"/>
        <end position="401"/>
    </location>
</feature>
<feature type="transmembrane region" description="Helical" evidence="1">
    <location>
        <begin position="285"/>
        <end position="314"/>
    </location>
</feature>
<name>A0A3E0WTB9_9BACI</name>
<dbReference type="PANTHER" id="PTHR37813">
    <property type="entry name" value="FELS-2 PROPHAGE PROTEIN"/>
    <property type="match status" value="1"/>
</dbReference>
<evidence type="ECO:0000313" key="2">
    <source>
        <dbReference type="EMBL" id="RFA36232.1"/>
    </source>
</evidence>
<reference evidence="2 3" key="1">
    <citation type="submission" date="2017-05" db="EMBL/GenBank/DDBJ databases">
        <title>Virgibacillus sp. AK90 isolated from a saltern of Kakinada, India.</title>
        <authorList>
            <person name="Gupta V."/>
            <person name="Sidhu C."/>
            <person name="Korpole S."/>
            <person name="Pinnaka A.K."/>
        </authorList>
    </citation>
    <scope>NUCLEOTIDE SEQUENCE [LARGE SCALE GENOMIC DNA]</scope>
    <source>
        <strain evidence="2 3">AK90</strain>
    </source>
</reference>
<feature type="transmembrane region" description="Helical" evidence="1">
    <location>
        <begin position="494"/>
        <end position="515"/>
    </location>
</feature>